<feature type="repeat" description="ANK" evidence="3">
    <location>
        <begin position="149"/>
        <end position="181"/>
    </location>
</feature>
<dbReference type="Proteomes" id="UP000006281">
    <property type="component" value="Chromosome"/>
</dbReference>
<sequence>MTAAVGANGPRPPQRFVGTMEPRVAGRGRPEERPMVDLLPEARELDSIRSDPAEAARYGFGSVAELALAVGVKRAIADGDVERLRGLVAGRPEVAGGGMSSRFAGSTGACLLNYLGAARFHGILDHDRVGGVARVLLAAGAPADGPADVRETPLITAASYGEVELARVLVDAGADLRAVGYAVAGGTALAHAVEYGNTDVADLLVAAGAEPAGVVEAAGAGDLGPVREQWSDATAAQRVLALRAAAVNGRSAVVDWVVSNGVAVDDSVDGSGQTALHWAAWHGKPESVAHLLALGADPGRTEAEFGGTPLAWCRHRRAQVEVYRASAGHAAVEAVLLSLADPDVT</sequence>
<dbReference type="Gene3D" id="1.25.40.20">
    <property type="entry name" value="Ankyrin repeat-containing domain"/>
    <property type="match status" value="2"/>
</dbReference>
<dbReference type="HOGENOM" id="CLU_803834_0_0_11"/>
<keyword evidence="2 3" id="KW-0040">ANK repeat</keyword>
<dbReference type="PANTHER" id="PTHR24198:SF165">
    <property type="entry name" value="ANKYRIN REPEAT-CONTAINING PROTEIN-RELATED"/>
    <property type="match status" value="1"/>
</dbReference>
<gene>
    <name evidence="5" type="ordered locus">BN6_45040</name>
</gene>
<dbReference type="PROSITE" id="PS50297">
    <property type="entry name" value="ANK_REP_REGION"/>
    <property type="match status" value="3"/>
</dbReference>
<dbReference type="Pfam" id="PF12796">
    <property type="entry name" value="Ank_2"/>
    <property type="match status" value="2"/>
</dbReference>
<dbReference type="KEGG" id="sesp:BN6_45040"/>
<accession>K0K4I5</accession>
<dbReference type="PATRIC" id="fig|1179773.3.peg.4511"/>
<evidence type="ECO:0000313" key="6">
    <source>
        <dbReference type="Proteomes" id="UP000006281"/>
    </source>
</evidence>
<protein>
    <submittedName>
        <fullName evidence="5">Ankyrin repeat protein</fullName>
    </submittedName>
</protein>
<dbReference type="PANTHER" id="PTHR24198">
    <property type="entry name" value="ANKYRIN REPEAT AND PROTEIN KINASE DOMAIN-CONTAINING PROTEIN"/>
    <property type="match status" value="1"/>
</dbReference>
<dbReference type="PROSITE" id="PS50088">
    <property type="entry name" value="ANK_REPEAT"/>
    <property type="match status" value="3"/>
</dbReference>
<feature type="repeat" description="ANK" evidence="3">
    <location>
        <begin position="184"/>
        <end position="210"/>
    </location>
</feature>
<evidence type="ECO:0000256" key="1">
    <source>
        <dbReference type="ARBA" id="ARBA00022737"/>
    </source>
</evidence>
<evidence type="ECO:0000313" key="5">
    <source>
        <dbReference type="EMBL" id="CCH31784.1"/>
    </source>
</evidence>
<evidence type="ECO:0000256" key="4">
    <source>
        <dbReference type="SAM" id="MobiDB-lite"/>
    </source>
</evidence>
<organism evidence="5 6">
    <name type="scientific">Saccharothrix espanaensis (strain ATCC 51144 / DSM 44229 / JCM 9112 / NBRC 15066 / NRRL 15764)</name>
    <dbReference type="NCBI Taxonomy" id="1179773"/>
    <lineage>
        <taxon>Bacteria</taxon>
        <taxon>Bacillati</taxon>
        <taxon>Actinomycetota</taxon>
        <taxon>Actinomycetes</taxon>
        <taxon>Pseudonocardiales</taxon>
        <taxon>Pseudonocardiaceae</taxon>
        <taxon>Saccharothrix</taxon>
    </lineage>
</organism>
<proteinExistence type="predicted"/>
<evidence type="ECO:0000256" key="3">
    <source>
        <dbReference type="PROSITE-ProRule" id="PRU00023"/>
    </source>
</evidence>
<dbReference type="EMBL" id="HE804045">
    <property type="protein sequence ID" value="CCH31784.1"/>
    <property type="molecule type" value="Genomic_DNA"/>
</dbReference>
<dbReference type="STRING" id="1179773.BN6_45040"/>
<feature type="repeat" description="ANK" evidence="3">
    <location>
        <begin position="271"/>
        <end position="303"/>
    </location>
</feature>
<keyword evidence="6" id="KW-1185">Reference proteome</keyword>
<dbReference type="SUPFAM" id="SSF48403">
    <property type="entry name" value="Ankyrin repeat"/>
    <property type="match status" value="1"/>
</dbReference>
<keyword evidence="1" id="KW-0677">Repeat</keyword>
<dbReference type="AlphaFoldDB" id="K0K4I5"/>
<dbReference type="SMART" id="SM00248">
    <property type="entry name" value="ANK"/>
    <property type="match status" value="4"/>
</dbReference>
<dbReference type="InterPro" id="IPR002110">
    <property type="entry name" value="Ankyrin_rpt"/>
</dbReference>
<dbReference type="eggNOG" id="COG0666">
    <property type="taxonomic scope" value="Bacteria"/>
</dbReference>
<reference evidence="5 6" key="1">
    <citation type="journal article" date="2012" name="BMC Genomics">
        <title>Complete genome sequence of Saccharothrix espanaensis DSM 44229T and comparison to the other completely sequenced Pseudonocardiaceae.</title>
        <authorList>
            <person name="Strobel T."/>
            <person name="Al-Dilaimi A."/>
            <person name="Blom J."/>
            <person name="Gessner A."/>
            <person name="Kalinowski J."/>
            <person name="Luzhetska M."/>
            <person name="Puhler A."/>
            <person name="Szczepanowski R."/>
            <person name="Bechthold A."/>
            <person name="Ruckert C."/>
        </authorList>
    </citation>
    <scope>NUCLEOTIDE SEQUENCE [LARGE SCALE GENOMIC DNA]</scope>
    <source>
        <strain evidence="6">ATCC 51144 / DSM 44229 / JCM 9112 / NBRC 15066 / NRRL 15764</strain>
    </source>
</reference>
<evidence type="ECO:0000256" key="2">
    <source>
        <dbReference type="ARBA" id="ARBA00023043"/>
    </source>
</evidence>
<dbReference type="InterPro" id="IPR036770">
    <property type="entry name" value="Ankyrin_rpt-contain_sf"/>
</dbReference>
<feature type="region of interest" description="Disordered" evidence="4">
    <location>
        <begin position="1"/>
        <end position="32"/>
    </location>
</feature>
<name>K0K4I5_SACES</name>